<dbReference type="Gene3D" id="3.40.50.620">
    <property type="entry name" value="HUPs"/>
    <property type="match status" value="1"/>
</dbReference>
<comment type="domain">
    <text evidence="8">The N-terminal region contains the highly conserved SGGXDS motif, predicted to be a P-loop motif involved in ATP binding.</text>
</comment>
<dbReference type="PANTHER" id="PTHR43033">
    <property type="entry name" value="TRNA(ILE)-LYSIDINE SYNTHASE-RELATED"/>
    <property type="match status" value="1"/>
</dbReference>
<keyword evidence="2 8" id="KW-0963">Cytoplasm</keyword>
<dbReference type="EC" id="6.3.4.19" evidence="8"/>
<keyword evidence="4 8" id="KW-0819">tRNA processing</keyword>
<comment type="caution">
    <text evidence="10">The sequence shown here is derived from an EMBL/GenBank/DDBJ whole genome shotgun (WGS) entry which is preliminary data.</text>
</comment>
<dbReference type="Pfam" id="PF01171">
    <property type="entry name" value="ATP_bind_3"/>
    <property type="match status" value="1"/>
</dbReference>
<dbReference type="CDD" id="cd01992">
    <property type="entry name" value="TilS_N"/>
    <property type="match status" value="1"/>
</dbReference>
<dbReference type="SMART" id="SM00977">
    <property type="entry name" value="TilS_C"/>
    <property type="match status" value="1"/>
</dbReference>
<dbReference type="NCBIfam" id="TIGR02433">
    <property type="entry name" value="lysidine_TilS_C"/>
    <property type="match status" value="1"/>
</dbReference>
<evidence type="ECO:0000256" key="8">
    <source>
        <dbReference type="HAMAP-Rule" id="MF_01161"/>
    </source>
</evidence>
<dbReference type="HAMAP" id="MF_01161">
    <property type="entry name" value="tRNA_Ile_lys_synt"/>
    <property type="match status" value="1"/>
</dbReference>
<dbReference type="Proteomes" id="UP000451233">
    <property type="component" value="Unassembled WGS sequence"/>
</dbReference>
<dbReference type="InterPro" id="IPR012094">
    <property type="entry name" value="tRNA_Ile_lys_synt"/>
</dbReference>
<name>A0A7K1XYM8_9SPHI</name>
<dbReference type="Pfam" id="PF11734">
    <property type="entry name" value="TilS_C"/>
    <property type="match status" value="1"/>
</dbReference>
<comment type="function">
    <text evidence="8">Ligates lysine onto the cytidine present at position 34 of the AUA codon-specific tRNA(Ile) that contains the anticodon CAU, in an ATP-dependent manner. Cytidine is converted to lysidine, thus changing the amino acid specificity of the tRNA from methionine to isoleucine.</text>
</comment>
<proteinExistence type="inferred from homology"/>
<reference evidence="10 11" key="1">
    <citation type="submission" date="2019-11" db="EMBL/GenBank/DDBJ databases">
        <title>Pedobacter sp. HMF7056 Genome sequencing and assembly.</title>
        <authorList>
            <person name="Kang H."/>
            <person name="Kim H."/>
            <person name="Joh K."/>
        </authorList>
    </citation>
    <scope>NUCLEOTIDE SEQUENCE [LARGE SCALE GENOMIC DNA]</scope>
    <source>
        <strain evidence="10 11">HMF7056</strain>
    </source>
</reference>
<keyword evidence="6 8" id="KW-0067">ATP-binding</keyword>
<sequence>MLPVPAFRDFIHEQRLFDPSDQILLAVSGGKDSVLMAHLFNEAGFRFGIAHCNFTLRGAESDGDEAFTRELAAGFGVPFYTVHFDTGFFAATRKISVQMAARELRYDWFEEIRKANDYQFIAIAHHRNDAVETMLLNLTRGTGIAGLHGIRAKRGSLIRPLLFLKRDEIDELTAQNGLAYREDSSNLSVKYARNKIRRQVIPVLKTLNPDLENTFESGALYFAELEEFLNYQVDKLREELFSETSPFIKINISRLMTLHPRKLLWFGLFRPFGFSAAVLDDLAGSLPTCSGKIFRSKTHQLLADREYLFLSPVKENDPAGVTVLQATDAMITWNGLVFSQTTRERENTMFTSETTRAFTDTERLVYPLLVRSWRQGDVFRPLGMKGQKKLSDFFTSQKIPLNQKSAIAVLVNGNGEIIWVAGWRMDDRYKINQHTKKVTIFETVK</sequence>
<dbReference type="EMBL" id="WVHS01000002">
    <property type="protein sequence ID" value="MXV16052.1"/>
    <property type="molecule type" value="Genomic_DNA"/>
</dbReference>
<evidence type="ECO:0000256" key="3">
    <source>
        <dbReference type="ARBA" id="ARBA00022598"/>
    </source>
</evidence>
<dbReference type="PANTHER" id="PTHR43033:SF1">
    <property type="entry name" value="TRNA(ILE)-LYSIDINE SYNTHASE-RELATED"/>
    <property type="match status" value="1"/>
</dbReference>
<dbReference type="GO" id="GO:0005524">
    <property type="term" value="F:ATP binding"/>
    <property type="evidence" value="ECO:0007669"/>
    <property type="project" value="UniProtKB-UniRule"/>
</dbReference>
<dbReference type="GO" id="GO:0032267">
    <property type="term" value="F:tRNA(Ile)-lysidine synthase activity"/>
    <property type="evidence" value="ECO:0007669"/>
    <property type="project" value="UniProtKB-EC"/>
</dbReference>
<dbReference type="SUPFAM" id="SSF52402">
    <property type="entry name" value="Adenine nucleotide alpha hydrolases-like"/>
    <property type="match status" value="1"/>
</dbReference>
<evidence type="ECO:0000313" key="10">
    <source>
        <dbReference type="EMBL" id="MXV16052.1"/>
    </source>
</evidence>
<evidence type="ECO:0000256" key="4">
    <source>
        <dbReference type="ARBA" id="ARBA00022694"/>
    </source>
</evidence>
<gene>
    <name evidence="8 10" type="primary">tilS</name>
    <name evidence="10" type="ORF">GS398_12125</name>
</gene>
<keyword evidence="11" id="KW-1185">Reference proteome</keyword>
<evidence type="ECO:0000256" key="5">
    <source>
        <dbReference type="ARBA" id="ARBA00022741"/>
    </source>
</evidence>
<protein>
    <recommendedName>
        <fullName evidence="8">tRNA(Ile)-lysidine synthase</fullName>
        <ecNumber evidence="8">6.3.4.19</ecNumber>
    </recommendedName>
    <alternativeName>
        <fullName evidence="8">tRNA(Ile)-2-lysyl-cytidine synthase</fullName>
    </alternativeName>
    <alternativeName>
        <fullName evidence="8">tRNA(Ile)-lysidine synthetase</fullName>
    </alternativeName>
</protein>
<evidence type="ECO:0000256" key="6">
    <source>
        <dbReference type="ARBA" id="ARBA00022840"/>
    </source>
</evidence>
<evidence type="ECO:0000259" key="9">
    <source>
        <dbReference type="SMART" id="SM00977"/>
    </source>
</evidence>
<dbReference type="RefSeq" id="WP_160907007.1">
    <property type="nucleotide sequence ID" value="NZ_WVHS01000002.1"/>
</dbReference>
<keyword evidence="3 8" id="KW-0436">Ligase</keyword>
<dbReference type="InterPro" id="IPR011063">
    <property type="entry name" value="TilS/TtcA_N"/>
</dbReference>
<dbReference type="GO" id="GO:0005737">
    <property type="term" value="C:cytoplasm"/>
    <property type="evidence" value="ECO:0007669"/>
    <property type="project" value="UniProtKB-SubCell"/>
</dbReference>
<dbReference type="InterPro" id="IPR012795">
    <property type="entry name" value="tRNA_Ile_lys_synt_N"/>
</dbReference>
<organism evidence="10 11">
    <name type="scientific">Hufsiella ginkgonis</name>
    <dbReference type="NCBI Taxonomy" id="2695274"/>
    <lineage>
        <taxon>Bacteria</taxon>
        <taxon>Pseudomonadati</taxon>
        <taxon>Bacteroidota</taxon>
        <taxon>Sphingobacteriia</taxon>
        <taxon>Sphingobacteriales</taxon>
        <taxon>Sphingobacteriaceae</taxon>
        <taxon>Hufsiella</taxon>
    </lineage>
</organism>
<dbReference type="NCBIfam" id="TIGR02432">
    <property type="entry name" value="lysidine_TilS_N"/>
    <property type="match status" value="1"/>
</dbReference>
<feature type="binding site" evidence="8">
    <location>
        <begin position="28"/>
        <end position="33"/>
    </location>
    <ligand>
        <name>ATP</name>
        <dbReference type="ChEBI" id="CHEBI:30616"/>
    </ligand>
</feature>
<comment type="subcellular location">
    <subcellularLocation>
        <location evidence="1 8">Cytoplasm</location>
    </subcellularLocation>
</comment>
<dbReference type="InterPro" id="IPR012796">
    <property type="entry name" value="Lysidine-tRNA-synth_C"/>
</dbReference>
<dbReference type="AlphaFoldDB" id="A0A7K1XYM8"/>
<evidence type="ECO:0000313" key="11">
    <source>
        <dbReference type="Proteomes" id="UP000451233"/>
    </source>
</evidence>
<evidence type="ECO:0000256" key="1">
    <source>
        <dbReference type="ARBA" id="ARBA00004496"/>
    </source>
</evidence>
<dbReference type="GO" id="GO:0006400">
    <property type="term" value="P:tRNA modification"/>
    <property type="evidence" value="ECO:0007669"/>
    <property type="project" value="UniProtKB-UniRule"/>
</dbReference>
<comment type="similarity">
    <text evidence="8">Belongs to the tRNA(Ile)-lysidine synthase family.</text>
</comment>
<feature type="domain" description="Lysidine-tRNA(Ile) synthetase C-terminal" evidence="9">
    <location>
        <begin position="368"/>
        <end position="441"/>
    </location>
</feature>
<evidence type="ECO:0000256" key="7">
    <source>
        <dbReference type="ARBA" id="ARBA00048539"/>
    </source>
</evidence>
<dbReference type="SUPFAM" id="SSF56037">
    <property type="entry name" value="PheT/TilS domain"/>
    <property type="match status" value="1"/>
</dbReference>
<comment type="catalytic activity">
    <reaction evidence="7 8">
        <text>cytidine(34) in tRNA(Ile2) + L-lysine + ATP = lysidine(34) in tRNA(Ile2) + AMP + diphosphate + H(+)</text>
        <dbReference type="Rhea" id="RHEA:43744"/>
        <dbReference type="Rhea" id="RHEA-COMP:10625"/>
        <dbReference type="Rhea" id="RHEA-COMP:10670"/>
        <dbReference type="ChEBI" id="CHEBI:15378"/>
        <dbReference type="ChEBI" id="CHEBI:30616"/>
        <dbReference type="ChEBI" id="CHEBI:32551"/>
        <dbReference type="ChEBI" id="CHEBI:33019"/>
        <dbReference type="ChEBI" id="CHEBI:82748"/>
        <dbReference type="ChEBI" id="CHEBI:83665"/>
        <dbReference type="ChEBI" id="CHEBI:456215"/>
        <dbReference type="EC" id="6.3.4.19"/>
    </reaction>
</comment>
<evidence type="ECO:0000256" key="2">
    <source>
        <dbReference type="ARBA" id="ARBA00022490"/>
    </source>
</evidence>
<accession>A0A7K1XYM8</accession>
<dbReference type="InterPro" id="IPR014729">
    <property type="entry name" value="Rossmann-like_a/b/a_fold"/>
</dbReference>
<keyword evidence="5 8" id="KW-0547">Nucleotide-binding</keyword>